<evidence type="ECO:0000256" key="1">
    <source>
        <dbReference type="ARBA" id="ARBA00001970"/>
    </source>
</evidence>
<evidence type="ECO:0000259" key="14">
    <source>
        <dbReference type="PROSITE" id="PS50939"/>
    </source>
</evidence>
<feature type="transmembrane region" description="Helical" evidence="13">
    <location>
        <begin position="95"/>
        <end position="116"/>
    </location>
</feature>
<dbReference type="PROSITE" id="PS50939">
    <property type="entry name" value="CYTOCHROME_B561"/>
    <property type="match status" value="1"/>
</dbReference>
<evidence type="ECO:0000256" key="7">
    <source>
        <dbReference type="ARBA" id="ARBA00022982"/>
    </source>
</evidence>
<dbReference type="SMART" id="SM00665">
    <property type="entry name" value="B561"/>
    <property type="match status" value="1"/>
</dbReference>
<dbReference type="GO" id="GO:0016020">
    <property type="term" value="C:membrane"/>
    <property type="evidence" value="ECO:0007669"/>
    <property type="project" value="UniProtKB-SubCell"/>
</dbReference>
<evidence type="ECO:0000256" key="4">
    <source>
        <dbReference type="ARBA" id="ARBA00022617"/>
    </source>
</evidence>
<dbReference type="GO" id="GO:0046872">
    <property type="term" value="F:metal ion binding"/>
    <property type="evidence" value="ECO:0007669"/>
    <property type="project" value="UniProtKB-KW"/>
</dbReference>
<reference evidence="15 16" key="1">
    <citation type="journal article" date="2015" name="Genome Biol. Evol.">
        <title>The genome of winter moth (Operophtera brumata) provides a genomic perspective on sexual dimorphism and phenology.</title>
        <authorList>
            <person name="Derks M.F."/>
            <person name="Smit S."/>
            <person name="Salis L."/>
            <person name="Schijlen E."/>
            <person name="Bossers A."/>
            <person name="Mateman C."/>
            <person name="Pijl A.S."/>
            <person name="de Ridder D."/>
            <person name="Groenen M.A."/>
            <person name="Visser M.E."/>
            <person name="Megens H.J."/>
        </authorList>
    </citation>
    <scope>NUCLEOTIDE SEQUENCE [LARGE SCALE GENOMIC DNA]</scope>
    <source>
        <strain evidence="15">WM2013NL</strain>
        <tissue evidence="15">Head and thorax</tissue>
    </source>
</reference>
<keyword evidence="9" id="KW-0408">Iron</keyword>
<feature type="region of interest" description="Disordered" evidence="12">
    <location>
        <begin position="1"/>
        <end position="32"/>
    </location>
</feature>
<evidence type="ECO:0000256" key="11">
    <source>
        <dbReference type="ARBA" id="ARBA00024225"/>
    </source>
</evidence>
<gene>
    <name evidence="15" type="ORF">OBRU01_15458</name>
</gene>
<dbReference type="AlphaFoldDB" id="A0A0L7KNM7"/>
<comment type="cofactor">
    <cofactor evidence="1">
        <name>heme b</name>
        <dbReference type="ChEBI" id="CHEBI:60344"/>
    </cofactor>
</comment>
<evidence type="ECO:0000256" key="10">
    <source>
        <dbReference type="ARBA" id="ARBA00023136"/>
    </source>
</evidence>
<feature type="transmembrane region" description="Helical" evidence="13">
    <location>
        <begin position="136"/>
        <end position="155"/>
    </location>
</feature>
<evidence type="ECO:0000313" key="15">
    <source>
        <dbReference type="EMBL" id="KOB64897.1"/>
    </source>
</evidence>
<keyword evidence="8 13" id="KW-1133">Transmembrane helix</keyword>
<dbReference type="GO" id="GO:0140575">
    <property type="term" value="F:transmembrane monodehydroascorbate reductase activity"/>
    <property type="evidence" value="ECO:0007669"/>
    <property type="project" value="InterPro"/>
</dbReference>
<protein>
    <recommendedName>
        <fullName evidence="11">ascorbate ferrireductase (transmembrane)</fullName>
        <ecNumber evidence="11">7.2.1.3</ecNumber>
    </recommendedName>
</protein>
<dbReference type="EC" id="7.2.1.3" evidence="11"/>
<dbReference type="Pfam" id="PF03188">
    <property type="entry name" value="Cytochrom_B561"/>
    <property type="match status" value="1"/>
</dbReference>
<keyword evidence="4" id="KW-0349">Heme</keyword>
<keyword evidence="3" id="KW-0813">Transport</keyword>
<feature type="transmembrane region" description="Helical" evidence="13">
    <location>
        <begin position="202"/>
        <end position="224"/>
    </location>
</feature>
<proteinExistence type="predicted"/>
<dbReference type="EMBL" id="JTDY01007869">
    <property type="protein sequence ID" value="KOB64897.1"/>
    <property type="molecule type" value="Genomic_DNA"/>
</dbReference>
<evidence type="ECO:0000256" key="6">
    <source>
        <dbReference type="ARBA" id="ARBA00022723"/>
    </source>
</evidence>
<dbReference type="Gene3D" id="1.20.120.1770">
    <property type="match status" value="1"/>
</dbReference>
<dbReference type="STRING" id="104452.A0A0L7KNM7"/>
<comment type="subcellular location">
    <subcellularLocation>
        <location evidence="2">Membrane</location>
        <topology evidence="2">Multi-pass membrane protein</topology>
    </subcellularLocation>
</comment>
<dbReference type="Proteomes" id="UP000037510">
    <property type="component" value="Unassembled WGS sequence"/>
</dbReference>
<evidence type="ECO:0000256" key="8">
    <source>
        <dbReference type="ARBA" id="ARBA00022989"/>
    </source>
</evidence>
<dbReference type="GO" id="GO:0140571">
    <property type="term" value="F:transmembrane ascorbate ferrireductase activity"/>
    <property type="evidence" value="ECO:0007669"/>
    <property type="project" value="UniProtKB-EC"/>
</dbReference>
<evidence type="ECO:0000256" key="5">
    <source>
        <dbReference type="ARBA" id="ARBA00022692"/>
    </source>
</evidence>
<evidence type="ECO:0000313" key="16">
    <source>
        <dbReference type="Proteomes" id="UP000037510"/>
    </source>
</evidence>
<dbReference type="PANTHER" id="PTHR15422:SF43">
    <property type="entry name" value="ASCORBATE FERRIREDUCTASE (TRANSMEMBRANE)"/>
    <property type="match status" value="1"/>
</dbReference>
<keyword evidence="5 13" id="KW-0812">Transmembrane</keyword>
<evidence type="ECO:0000256" key="9">
    <source>
        <dbReference type="ARBA" id="ARBA00023004"/>
    </source>
</evidence>
<feature type="transmembrane region" description="Helical" evidence="13">
    <location>
        <begin position="236"/>
        <end position="261"/>
    </location>
</feature>
<comment type="caution">
    <text evidence="15">The sequence shown here is derived from an EMBL/GenBank/DDBJ whole genome shotgun (WGS) entry which is preliminary data.</text>
</comment>
<keyword evidence="6" id="KW-0479">Metal-binding</keyword>
<evidence type="ECO:0000256" key="2">
    <source>
        <dbReference type="ARBA" id="ARBA00004141"/>
    </source>
</evidence>
<evidence type="ECO:0000256" key="13">
    <source>
        <dbReference type="SAM" id="Phobius"/>
    </source>
</evidence>
<dbReference type="InterPro" id="IPR045150">
    <property type="entry name" value="CYB561D1/2"/>
</dbReference>
<evidence type="ECO:0000256" key="12">
    <source>
        <dbReference type="SAM" id="MobiDB-lite"/>
    </source>
</evidence>
<keyword evidence="7" id="KW-0249">Electron transport</keyword>
<keyword evidence="16" id="KW-1185">Reference proteome</keyword>
<evidence type="ECO:0000256" key="3">
    <source>
        <dbReference type="ARBA" id="ARBA00022448"/>
    </source>
</evidence>
<keyword evidence="10 13" id="KW-0472">Membrane</keyword>
<name>A0A0L7KNM7_OPEBR</name>
<feature type="transmembrane region" description="Helical" evidence="13">
    <location>
        <begin position="167"/>
        <end position="190"/>
    </location>
</feature>
<feature type="transmembrane region" description="Helical" evidence="13">
    <location>
        <begin position="67"/>
        <end position="89"/>
    </location>
</feature>
<sequence>MPPNIVDVAAPSEENAEDVTKPSSSEPITARNEVSEEYGNVPRGVPVNDRLSENEYKLKTFMSSMNLLAHILIGAVTGISLIFAFRAGLPLGATPLHIVLCVIGYQLLMGEAILSLASPNGWSSHLRLVDKRRAHYILQILGSGLAITGSFIKILDKEQHWTTLHGQFGLVALVFTSVSLVNGLSSLWAFELRRVLPGNLSKLTHICFGTVGFSAACITLCFGFEKTLFRNWISDAIAYTAISFTATFSFIVIISPAMTFYQKSRSLVRR</sequence>
<accession>A0A0L7KNM7</accession>
<dbReference type="InterPro" id="IPR006593">
    <property type="entry name" value="Cyt_b561/ferric_Rdtase_TM"/>
</dbReference>
<dbReference type="PANTHER" id="PTHR15422">
    <property type="entry name" value="OS05G0565100 PROTEIN"/>
    <property type="match status" value="1"/>
</dbReference>
<organism evidence="15 16">
    <name type="scientific">Operophtera brumata</name>
    <name type="common">Winter moth</name>
    <name type="synonym">Phalaena brumata</name>
    <dbReference type="NCBI Taxonomy" id="104452"/>
    <lineage>
        <taxon>Eukaryota</taxon>
        <taxon>Metazoa</taxon>
        <taxon>Ecdysozoa</taxon>
        <taxon>Arthropoda</taxon>
        <taxon>Hexapoda</taxon>
        <taxon>Insecta</taxon>
        <taxon>Pterygota</taxon>
        <taxon>Neoptera</taxon>
        <taxon>Endopterygota</taxon>
        <taxon>Lepidoptera</taxon>
        <taxon>Glossata</taxon>
        <taxon>Ditrysia</taxon>
        <taxon>Geometroidea</taxon>
        <taxon>Geometridae</taxon>
        <taxon>Larentiinae</taxon>
        <taxon>Operophtera</taxon>
    </lineage>
</organism>
<feature type="domain" description="Cytochrome b561" evidence="14">
    <location>
        <begin position="64"/>
        <end position="264"/>
    </location>
</feature>